<dbReference type="EMBL" id="KN840032">
    <property type="protein sequence ID" value="KIJ57971.1"/>
    <property type="molecule type" value="Genomic_DNA"/>
</dbReference>
<reference evidence="1 2" key="1">
    <citation type="submission" date="2014-04" db="EMBL/GenBank/DDBJ databases">
        <title>Evolutionary Origins and Diversification of the Mycorrhizal Mutualists.</title>
        <authorList>
            <consortium name="DOE Joint Genome Institute"/>
            <consortium name="Mycorrhizal Genomics Consortium"/>
            <person name="Kohler A."/>
            <person name="Kuo A."/>
            <person name="Nagy L.G."/>
            <person name="Floudas D."/>
            <person name="Copeland A."/>
            <person name="Barry K.W."/>
            <person name="Cichocki N."/>
            <person name="Veneault-Fourrey C."/>
            <person name="LaButti K."/>
            <person name="Lindquist E.A."/>
            <person name="Lipzen A."/>
            <person name="Lundell T."/>
            <person name="Morin E."/>
            <person name="Murat C."/>
            <person name="Riley R."/>
            <person name="Ohm R."/>
            <person name="Sun H."/>
            <person name="Tunlid A."/>
            <person name="Henrissat B."/>
            <person name="Grigoriev I.V."/>
            <person name="Hibbett D.S."/>
            <person name="Martin F."/>
        </authorList>
    </citation>
    <scope>NUCLEOTIDE SEQUENCE [LARGE SCALE GENOMIC DNA]</scope>
    <source>
        <strain evidence="1 2">MD-312</strain>
    </source>
</reference>
<evidence type="ECO:0000313" key="1">
    <source>
        <dbReference type="EMBL" id="KIJ57971.1"/>
    </source>
</evidence>
<dbReference type="Proteomes" id="UP000053820">
    <property type="component" value="Unassembled WGS sequence"/>
</dbReference>
<accession>A0A0C9W5P8</accession>
<keyword evidence="2" id="KW-1185">Reference proteome</keyword>
<dbReference type="HOGENOM" id="CLU_067870_0_0_1"/>
<evidence type="ECO:0000313" key="2">
    <source>
        <dbReference type="Proteomes" id="UP000053820"/>
    </source>
</evidence>
<sequence>MSFARASAYRSCIASYVGNLKRIHPAFDLRPNHHASFHIYDYLLLFGPVHSWWTFPFERLIGTLQRLPSNHKTGELESTMLQSYLKGAKLRAWLSRPNCPPAIRECKILLDQAYRSQNNAHEVDADGVISPDGTQSPGTSKMTALPRDLQALIGRRSAVLRAHVKHHDSVGVFYSRSSTHIGNSLVLFYPRGDRSSRPVPGSIKYIYEDEGSILFAVRRQHPLTARASEPADVFAAYPHFPAKLYSAVLEETLECVRISWVAGHYARWALSAETVVVLSLCRD</sequence>
<organism evidence="1 2">
    <name type="scientific">Hydnomerulius pinastri MD-312</name>
    <dbReference type="NCBI Taxonomy" id="994086"/>
    <lineage>
        <taxon>Eukaryota</taxon>
        <taxon>Fungi</taxon>
        <taxon>Dikarya</taxon>
        <taxon>Basidiomycota</taxon>
        <taxon>Agaricomycotina</taxon>
        <taxon>Agaricomycetes</taxon>
        <taxon>Agaricomycetidae</taxon>
        <taxon>Boletales</taxon>
        <taxon>Boletales incertae sedis</taxon>
        <taxon>Leucogyrophana</taxon>
    </lineage>
</organism>
<gene>
    <name evidence="1" type="ORF">HYDPIDRAFT_44688</name>
</gene>
<protein>
    <submittedName>
        <fullName evidence="1">Unplaced genomic scaffold scaffold_198, whole genome shotgun sequence</fullName>
    </submittedName>
</protein>
<name>A0A0C9W5P8_9AGAM</name>
<dbReference type="AlphaFoldDB" id="A0A0C9W5P8"/>
<dbReference type="OrthoDB" id="3247418at2759"/>
<proteinExistence type="predicted"/>